<evidence type="ECO:0000256" key="3">
    <source>
        <dbReference type="ARBA" id="ARBA00022679"/>
    </source>
</evidence>
<evidence type="ECO:0000256" key="2">
    <source>
        <dbReference type="ARBA" id="ARBA00012438"/>
    </source>
</evidence>
<dbReference type="EC" id="2.7.13.3" evidence="2"/>
<comment type="catalytic activity">
    <reaction evidence="1">
        <text>ATP + protein L-histidine = ADP + protein N-phospho-L-histidine.</text>
        <dbReference type="EC" id="2.7.13.3"/>
    </reaction>
</comment>
<feature type="region of interest" description="Disordered" evidence="6">
    <location>
        <begin position="432"/>
        <end position="453"/>
    </location>
</feature>
<feature type="transmembrane region" description="Helical" evidence="7">
    <location>
        <begin position="37"/>
        <end position="54"/>
    </location>
</feature>
<dbReference type="InterPro" id="IPR003594">
    <property type="entry name" value="HATPase_dom"/>
</dbReference>
<accession>A0A2S9YSI7</accession>
<dbReference type="InterPro" id="IPR036890">
    <property type="entry name" value="HATPase_C_sf"/>
</dbReference>
<name>A0A2S9YSI7_9BACT</name>
<dbReference type="GO" id="GO:0000160">
    <property type="term" value="P:phosphorelay signal transduction system"/>
    <property type="evidence" value="ECO:0007669"/>
    <property type="project" value="UniProtKB-KW"/>
</dbReference>
<dbReference type="RefSeq" id="WP_106089256.1">
    <property type="nucleotide sequence ID" value="NZ_PVNL01000045.1"/>
</dbReference>
<protein>
    <recommendedName>
        <fullName evidence="2">histidine kinase</fullName>
        <ecNumber evidence="2">2.7.13.3</ecNumber>
    </recommendedName>
</protein>
<evidence type="ECO:0000313" key="10">
    <source>
        <dbReference type="Proteomes" id="UP000238823"/>
    </source>
</evidence>
<evidence type="ECO:0000259" key="8">
    <source>
        <dbReference type="SMART" id="SM00387"/>
    </source>
</evidence>
<comment type="caution">
    <text evidence="9">The sequence shown here is derived from an EMBL/GenBank/DDBJ whole genome shotgun (WGS) entry which is preliminary data.</text>
</comment>
<evidence type="ECO:0000256" key="1">
    <source>
        <dbReference type="ARBA" id="ARBA00000085"/>
    </source>
</evidence>
<keyword evidence="4" id="KW-0418">Kinase</keyword>
<feature type="transmembrane region" description="Helical" evidence="7">
    <location>
        <begin position="66"/>
        <end position="84"/>
    </location>
</feature>
<evidence type="ECO:0000256" key="6">
    <source>
        <dbReference type="SAM" id="MobiDB-lite"/>
    </source>
</evidence>
<dbReference type="EMBL" id="PVNL01000045">
    <property type="protein sequence ID" value="PRQ08075.1"/>
    <property type="molecule type" value="Genomic_DNA"/>
</dbReference>
<dbReference type="GO" id="GO:0004673">
    <property type="term" value="F:protein histidine kinase activity"/>
    <property type="evidence" value="ECO:0007669"/>
    <property type="project" value="UniProtKB-EC"/>
</dbReference>
<keyword evidence="5" id="KW-0902">Two-component regulatory system</keyword>
<evidence type="ECO:0000256" key="7">
    <source>
        <dbReference type="SAM" id="Phobius"/>
    </source>
</evidence>
<dbReference type="Gene3D" id="3.30.565.10">
    <property type="entry name" value="Histidine kinase-like ATPase, C-terminal domain"/>
    <property type="match status" value="1"/>
</dbReference>
<organism evidence="9 10">
    <name type="scientific">Enhygromyxa salina</name>
    <dbReference type="NCBI Taxonomy" id="215803"/>
    <lineage>
        <taxon>Bacteria</taxon>
        <taxon>Pseudomonadati</taxon>
        <taxon>Myxococcota</taxon>
        <taxon>Polyangia</taxon>
        <taxon>Nannocystales</taxon>
        <taxon>Nannocystaceae</taxon>
        <taxon>Enhygromyxa</taxon>
    </lineage>
</organism>
<dbReference type="Proteomes" id="UP000238823">
    <property type="component" value="Unassembled WGS sequence"/>
</dbReference>
<keyword evidence="3 9" id="KW-0808">Transferase</keyword>
<dbReference type="AlphaFoldDB" id="A0A2S9YSI7"/>
<dbReference type="OrthoDB" id="9797605at2"/>
<reference evidence="9 10" key="1">
    <citation type="submission" date="2018-03" db="EMBL/GenBank/DDBJ databases">
        <title>Draft Genome Sequences of the Obligatory Marine Myxobacteria Enhygromyxa salina SWB007.</title>
        <authorList>
            <person name="Poehlein A."/>
            <person name="Moghaddam J.A."/>
            <person name="Harms H."/>
            <person name="Alanjari M."/>
            <person name="Koenig G.M."/>
            <person name="Daniel R."/>
            <person name="Schaeberle T.F."/>
        </authorList>
    </citation>
    <scope>NUCLEOTIDE SEQUENCE [LARGE SCALE GENOMIC DNA]</scope>
    <source>
        <strain evidence="9 10">SWB007</strain>
    </source>
</reference>
<dbReference type="SMART" id="SM00387">
    <property type="entry name" value="HATPase_c"/>
    <property type="match status" value="1"/>
</dbReference>
<feature type="domain" description="Histidine kinase/HSP90-like ATPase" evidence="8">
    <location>
        <begin position="338"/>
        <end position="437"/>
    </location>
</feature>
<dbReference type="PANTHER" id="PTHR24421">
    <property type="entry name" value="NITRATE/NITRITE SENSOR PROTEIN NARX-RELATED"/>
    <property type="match status" value="1"/>
</dbReference>
<evidence type="ECO:0000256" key="4">
    <source>
        <dbReference type="ARBA" id="ARBA00022777"/>
    </source>
</evidence>
<evidence type="ECO:0000313" key="9">
    <source>
        <dbReference type="EMBL" id="PRQ08075.1"/>
    </source>
</evidence>
<keyword evidence="7" id="KW-1133">Transmembrane helix</keyword>
<proteinExistence type="predicted"/>
<sequence>MRESWASWRAALVASQPAGRDADAFAERSRASTLRNLRHGAVVLATAIVLAWPLDLLLDSQAARSLALFRLFCPALAVVYGLGFAKIDALRRRPDLAFSGIVLVTIVGCACNAERAGLDLPWIDHCYLLPFVTVLSLSGFRRRLTLTAAVTGAFVLSYFVLFPGERASPDTWSFVLTMIVASLVSVTIGHIVWTLSWRQFTLARDLERAKLGLEQQVMWQTRELDALTERATALHAAERRRVADVLGGRTERLVEHMRAELDAMESRAAGAPTLERVVRLTEDLRASTRGIVSNLWREPTPGGDLAASLEQLVATMRPLPTTELDAEIDPKLVDVDPRVARAAYRVAQEALTNAIRHASASRIVVRAATVGPGMVLEICDDGIGIGLGRTSDPAPAPGSGHGLLSMRERARDLGATLDIESLAAGGTRVSLALADRGRPRPSAAQLGPAPSSS</sequence>
<evidence type="ECO:0000256" key="5">
    <source>
        <dbReference type="ARBA" id="ARBA00023012"/>
    </source>
</evidence>
<dbReference type="Pfam" id="PF02518">
    <property type="entry name" value="HATPase_c"/>
    <property type="match status" value="1"/>
</dbReference>
<gene>
    <name evidence="9" type="primary">vraS</name>
    <name evidence="9" type="ORF">ENSA7_22290</name>
</gene>
<dbReference type="SUPFAM" id="SSF55874">
    <property type="entry name" value="ATPase domain of HSP90 chaperone/DNA topoisomerase II/histidine kinase"/>
    <property type="match status" value="1"/>
</dbReference>
<feature type="transmembrane region" description="Helical" evidence="7">
    <location>
        <begin position="144"/>
        <end position="162"/>
    </location>
</feature>
<feature type="transmembrane region" description="Helical" evidence="7">
    <location>
        <begin position="96"/>
        <end position="116"/>
    </location>
</feature>
<dbReference type="PANTHER" id="PTHR24421:SF10">
    <property type="entry name" value="NITRATE_NITRITE SENSOR PROTEIN NARQ"/>
    <property type="match status" value="1"/>
</dbReference>
<dbReference type="CDD" id="cd16917">
    <property type="entry name" value="HATPase_UhpB-NarQ-NarX-like"/>
    <property type="match status" value="1"/>
</dbReference>
<dbReference type="InterPro" id="IPR050482">
    <property type="entry name" value="Sensor_HK_TwoCompSys"/>
</dbReference>
<keyword evidence="7" id="KW-0472">Membrane</keyword>
<keyword evidence="7" id="KW-0812">Transmembrane</keyword>
<feature type="transmembrane region" description="Helical" evidence="7">
    <location>
        <begin position="174"/>
        <end position="195"/>
    </location>
</feature>